<keyword evidence="2" id="KW-1185">Reference proteome</keyword>
<accession>A0A5J4ZKM4</accession>
<dbReference type="Proteomes" id="UP000325577">
    <property type="component" value="Linkage Group LG7"/>
</dbReference>
<dbReference type="EMBL" id="CM018050">
    <property type="protein sequence ID" value="KAA8518108.1"/>
    <property type="molecule type" value="Genomic_DNA"/>
</dbReference>
<organism evidence="1 2">
    <name type="scientific">Nyssa sinensis</name>
    <dbReference type="NCBI Taxonomy" id="561372"/>
    <lineage>
        <taxon>Eukaryota</taxon>
        <taxon>Viridiplantae</taxon>
        <taxon>Streptophyta</taxon>
        <taxon>Embryophyta</taxon>
        <taxon>Tracheophyta</taxon>
        <taxon>Spermatophyta</taxon>
        <taxon>Magnoliopsida</taxon>
        <taxon>eudicotyledons</taxon>
        <taxon>Gunneridae</taxon>
        <taxon>Pentapetalae</taxon>
        <taxon>asterids</taxon>
        <taxon>Cornales</taxon>
        <taxon>Nyssaceae</taxon>
        <taxon>Nyssa</taxon>
    </lineage>
</organism>
<evidence type="ECO:0000313" key="1">
    <source>
        <dbReference type="EMBL" id="KAA8518108.1"/>
    </source>
</evidence>
<gene>
    <name evidence="1" type="ORF">F0562_015582</name>
</gene>
<reference evidence="1 2" key="1">
    <citation type="submission" date="2019-09" db="EMBL/GenBank/DDBJ databases">
        <title>A chromosome-level genome assembly of the Chinese tupelo Nyssa sinensis.</title>
        <authorList>
            <person name="Yang X."/>
            <person name="Kang M."/>
            <person name="Yang Y."/>
            <person name="Xiong H."/>
            <person name="Wang M."/>
            <person name="Zhang Z."/>
            <person name="Wang Z."/>
            <person name="Wu H."/>
            <person name="Ma T."/>
            <person name="Liu J."/>
            <person name="Xi Z."/>
        </authorList>
    </citation>
    <scope>NUCLEOTIDE SEQUENCE [LARGE SCALE GENOMIC DNA]</scope>
    <source>
        <strain evidence="1">J267</strain>
        <tissue evidence="1">Leaf</tissue>
    </source>
</reference>
<proteinExistence type="predicted"/>
<protein>
    <submittedName>
        <fullName evidence="1">Uncharacterized protein</fullName>
    </submittedName>
</protein>
<evidence type="ECO:0000313" key="2">
    <source>
        <dbReference type="Proteomes" id="UP000325577"/>
    </source>
</evidence>
<name>A0A5J4ZKM4_9ASTE</name>
<sequence length="90" mass="10106">MIEEMNQRRWSWLRSLRCDDSLAMVCNKVLCNEDGCSRATMVDDGVAAAETVEQMWDLVWGCCEGLANAMVKSTDHDGELMMKVIDQDGS</sequence>
<dbReference type="AlphaFoldDB" id="A0A5J4ZKM4"/>